<feature type="domain" description="RNA polymerase sigma factor 70 region 4 type 2" evidence="6">
    <location>
        <begin position="104"/>
        <end position="152"/>
    </location>
</feature>
<gene>
    <name evidence="7" type="ORF">NJQ99_10025</name>
</gene>
<dbReference type="InterPro" id="IPR014284">
    <property type="entry name" value="RNA_pol_sigma-70_dom"/>
</dbReference>
<reference evidence="7" key="1">
    <citation type="submission" date="2022-06" db="EMBL/GenBank/DDBJ databases">
        <title>Isolation and Genomics of Futiania mangrovii gen. nov., sp. nov., a Rare and Metabolically-versatile member in the Class Alphaproteobacteria.</title>
        <authorList>
            <person name="Liu L."/>
            <person name="Huang W.-C."/>
            <person name="Pan J."/>
            <person name="Li J."/>
            <person name="Huang Y."/>
            <person name="Du H."/>
            <person name="Liu Y."/>
            <person name="Li M."/>
        </authorList>
    </citation>
    <scope>NUCLEOTIDE SEQUENCE</scope>
    <source>
        <strain evidence="7">FT118</strain>
    </source>
</reference>
<dbReference type="Pfam" id="PF04542">
    <property type="entry name" value="Sigma70_r2"/>
    <property type="match status" value="1"/>
</dbReference>
<keyword evidence="3" id="KW-0731">Sigma factor</keyword>
<dbReference type="InterPro" id="IPR007627">
    <property type="entry name" value="RNA_pol_sigma70_r2"/>
</dbReference>
<dbReference type="PANTHER" id="PTHR43133:SF25">
    <property type="entry name" value="RNA POLYMERASE SIGMA FACTOR RFAY-RELATED"/>
    <property type="match status" value="1"/>
</dbReference>
<organism evidence="7 8">
    <name type="scientific">Futiania mangrovi</name>
    <dbReference type="NCBI Taxonomy" id="2959716"/>
    <lineage>
        <taxon>Bacteria</taxon>
        <taxon>Pseudomonadati</taxon>
        <taxon>Pseudomonadota</taxon>
        <taxon>Alphaproteobacteria</taxon>
        <taxon>Futianiales</taxon>
        <taxon>Futianiaceae</taxon>
        <taxon>Futiania</taxon>
    </lineage>
</organism>
<keyword evidence="4" id="KW-0804">Transcription</keyword>
<name>A0A9J6PFZ1_9PROT</name>
<keyword evidence="2" id="KW-0805">Transcription regulation</keyword>
<dbReference type="CDD" id="cd06171">
    <property type="entry name" value="Sigma70_r4"/>
    <property type="match status" value="1"/>
</dbReference>
<evidence type="ECO:0000259" key="5">
    <source>
        <dbReference type="Pfam" id="PF04542"/>
    </source>
</evidence>
<evidence type="ECO:0000313" key="8">
    <source>
        <dbReference type="Proteomes" id="UP001055804"/>
    </source>
</evidence>
<evidence type="ECO:0000256" key="1">
    <source>
        <dbReference type="ARBA" id="ARBA00010641"/>
    </source>
</evidence>
<dbReference type="InterPro" id="IPR013325">
    <property type="entry name" value="RNA_pol_sigma_r2"/>
</dbReference>
<dbReference type="GO" id="GO:0006352">
    <property type="term" value="P:DNA-templated transcription initiation"/>
    <property type="evidence" value="ECO:0007669"/>
    <property type="project" value="InterPro"/>
</dbReference>
<dbReference type="InterPro" id="IPR013324">
    <property type="entry name" value="RNA_pol_sigma_r3/r4-like"/>
</dbReference>
<dbReference type="SUPFAM" id="SSF88659">
    <property type="entry name" value="Sigma3 and sigma4 domains of RNA polymerase sigma factors"/>
    <property type="match status" value="1"/>
</dbReference>
<dbReference type="Pfam" id="PF08281">
    <property type="entry name" value="Sigma70_r4_2"/>
    <property type="match status" value="1"/>
</dbReference>
<dbReference type="InterPro" id="IPR013249">
    <property type="entry name" value="RNA_pol_sigma70_r4_t2"/>
</dbReference>
<dbReference type="Gene3D" id="1.10.1740.10">
    <property type="match status" value="1"/>
</dbReference>
<dbReference type="EMBL" id="JAMZFT010000002">
    <property type="protein sequence ID" value="MCP1336744.1"/>
    <property type="molecule type" value="Genomic_DNA"/>
</dbReference>
<keyword evidence="8" id="KW-1185">Reference proteome</keyword>
<evidence type="ECO:0000256" key="3">
    <source>
        <dbReference type="ARBA" id="ARBA00023082"/>
    </source>
</evidence>
<dbReference type="InterPro" id="IPR036388">
    <property type="entry name" value="WH-like_DNA-bd_sf"/>
</dbReference>
<comment type="similarity">
    <text evidence="1">Belongs to the sigma-70 factor family. ECF subfamily.</text>
</comment>
<dbReference type="Gene3D" id="1.10.10.10">
    <property type="entry name" value="Winged helix-like DNA-binding domain superfamily/Winged helix DNA-binding domain"/>
    <property type="match status" value="1"/>
</dbReference>
<dbReference type="Proteomes" id="UP001055804">
    <property type="component" value="Unassembled WGS sequence"/>
</dbReference>
<dbReference type="GO" id="GO:0003677">
    <property type="term" value="F:DNA binding"/>
    <property type="evidence" value="ECO:0007669"/>
    <property type="project" value="InterPro"/>
</dbReference>
<evidence type="ECO:0000313" key="7">
    <source>
        <dbReference type="EMBL" id="MCP1336744.1"/>
    </source>
</evidence>
<comment type="caution">
    <text evidence="7">The sequence shown here is derived from an EMBL/GenBank/DDBJ whole genome shotgun (WGS) entry which is preliminary data.</text>
</comment>
<accession>A0A9J6PFZ1</accession>
<dbReference type="InterPro" id="IPR039425">
    <property type="entry name" value="RNA_pol_sigma-70-like"/>
</dbReference>
<proteinExistence type="inferred from homology"/>
<protein>
    <submittedName>
        <fullName evidence="7">RNA polymerase sigma factor</fullName>
    </submittedName>
</protein>
<dbReference type="SUPFAM" id="SSF88946">
    <property type="entry name" value="Sigma2 domain of RNA polymerase sigma factors"/>
    <property type="match status" value="1"/>
</dbReference>
<dbReference type="GO" id="GO:0016987">
    <property type="term" value="F:sigma factor activity"/>
    <property type="evidence" value="ECO:0007669"/>
    <property type="project" value="UniProtKB-KW"/>
</dbReference>
<dbReference type="RefSeq" id="WP_269332690.1">
    <property type="nucleotide sequence ID" value="NZ_JAMZFT010000002.1"/>
</dbReference>
<evidence type="ECO:0000259" key="6">
    <source>
        <dbReference type="Pfam" id="PF08281"/>
    </source>
</evidence>
<evidence type="ECO:0000256" key="4">
    <source>
        <dbReference type="ARBA" id="ARBA00023163"/>
    </source>
</evidence>
<dbReference type="PANTHER" id="PTHR43133">
    <property type="entry name" value="RNA POLYMERASE ECF-TYPE SIGMA FACTO"/>
    <property type="match status" value="1"/>
</dbReference>
<dbReference type="NCBIfam" id="TIGR02937">
    <property type="entry name" value="sigma70-ECF"/>
    <property type="match status" value="1"/>
</dbReference>
<sequence length="175" mass="18836">MSERVRQALLAHRTRLFGYAMSLAGDREAAEDLLQDCAVKALAAARVPADAPALRAWLFRILRNAWIDRGRRLGQVALVALDEAAAQEAPDAVCDRRMIDVVTVRQALGTLTPAGREVIALVDFAGFSYQDAADILDVPVGTVMSRLSRARGQILAAVAAGNVHPLARRRGRLGA</sequence>
<feature type="domain" description="RNA polymerase sigma-70 region 2" evidence="5">
    <location>
        <begin position="11"/>
        <end position="73"/>
    </location>
</feature>
<evidence type="ECO:0000256" key="2">
    <source>
        <dbReference type="ARBA" id="ARBA00023015"/>
    </source>
</evidence>
<dbReference type="AlphaFoldDB" id="A0A9J6PFZ1"/>